<keyword evidence="1" id="KW-1133">Transmembrane helix</keyword>
<feature type="transmembrane region" description="Helical" evidence="1">
    <location>
        <begin position="7"/>
        <end position="28"/>
    </location>
</feature>
<evidence type="ECO:0000313" key="3">
    <source>
        <dbReference type="Proteomes" id="UP001144256"/>
    </source>
</evidence>
<sequence>MNIINNIVKFFCYIISGVIIVLCIIFLIKGYYEHIFILLVLLVLCFNFPNCIINYSRSRLGKKQVKEFIKYINRTQKLITFDADNIILVEDEICHFNEYARLLQNVPDTYYRVNKSIETEKQKNKLYVTNKRMILFSNNQQYVIPINEILEIKYKKRDVIIFTYHNIQFNIFIDQNKLFQVVINSLNKKK</sequence>
<dbReference type="Proteomes" id="UP001144256">
    <property type="component" value="Unassembled WGS sequence"/>
</dbReference>
<dbReference type="RefSeq" id="WP_281817345.1">
    <property type="nucleotide sequence ID" value="NZ_BRLB01000012.1"/>
</dbReference>
<evidence type="ECO:0000313" key="2">
    <source>
        <dbReference type="EMBL" id="GKX30836.1"/>
    </source>
</evidence>
<comment type="caution">
    <text evidence="2">The sequence shown here is derived from an EMBL/GenBank/DDBJ whole genome shotgun (WGS) entry which is preliminary data.</text>
</comment>
<feature type="transmembrane region" description="Helical" evidence="1">
    <location>
        <begin position="34"/>
        <end position="53"/>
    </location>
</feature>
<dbReference type="AlphaFoldDB" id="A0A9W5YDV8"/>
<accession>A0A9W5YDV8</accession>
<keyword evidence="1" id="KW-0812">Transmembrane</keyword>
<protein>
    <submittedName>
        <fullName evidence="2">Uncharacterized protein</fullName>
    </submittedName>
</protein>
<evidence type="ECO:0000256" key="1">
    <source>
        <dbReference type="SAM" id="Phobius"/>
    </source>
</evidence>
<keyword evidence="3" id="KW-1185">Reference proteome</keyword>
<reference evidence="2" key="1">
    <citation type="submission" date="2022-06" db="EMBL/GenBank/DDBJ databases">
        <title>Vallitalea longa sp. nov., an anaerobic bacterium isolated from marine sediment.</title>
        <authorList>
            <person name="Hirano S."/>
            <person name="Terahara T."/>
            <person name="Mori K."/>
            <person name="Hamada M."/>
            <person name="Matsumoto R."/>
            <person name="Kobayashi T."/>
        </authorList>
    </citation>
    <scope>NUCLEOTIDE SEQUENCE</scope>
    <source>
        <strain evidence="2">SH18-1</strain>
    </source>
</reference>
<keyword evidence="1" id="KW-0472">Membrane</keyword>
<name>A0A9W5YDV8_9FIRM</name>
<proteinExistence type="predicted"/>
<organism evidence="2 3">
    <name type="scientific">Vallitalea longa</name>
    <dbReference type="NCBI Taxonomy" id="2936439"/>
    <lineage>
        <taxon>Bacteria</taxon>
        <taxon>Bacillati</taxon>
        <taxon>Bacillota</taxon>
        <taxon>Clostridia</taxon>
        <taxon>Lachnospirales</taxon>
        <taxon>Vallitaleaceae</taxon>
        <taxon>Vallitalea</taxon>
    </lineage>
</organism>
<gene>
    <name evidence="2" type="ORF">SH1V18_33160</name>
</gene>
<dbReference type="EMBL" id="BRLB01000012">
    <property type="protein sequence ID" value="GKX30836.1"/>
    <property type="molecule type" value="Genomic_DNA"/>
</dbReference>